<evidence type="ECO:0000256" key="18">
    <source>
        <dbReference type="RuleBase" id="RU363080"/>
    </source>
</evidence>
<keyword evidence="3 18" id="KW-0150">Chloroplast</keyword>
<accession>A0A383WH87</accession>
<evidence type="ECO:0000256" key="11">
    <source>
        <dbReference type="ARBA" id="ARBA00022946"/>
    </source>
</evidence>
<evidence type="ECO:0000256" key="12">
    <source>
        <dbReference type="ARBA" id="ARBA00022989"/>
    </source>
</evidence>
<feature type="binding site" evidence="17">
    <location>
        <position position="66"/>
    </location>
    <ligand>
        <name>chlorophyll a</name>
        <dbReference type="ChEBI" id="CHEBI:58416"/>
        <label>1</label>
    </ligand>
</feature>
<evidence type="ECO:0000256" key="5">
    <source>
        <dbReference type="ARBA" id="ARBA00022553"/>
    </source>
</evidence>
<dbReference type="GO" id="GO:0009535">
    <property type="term" value="C:chloroplast thylakoid membrane"/>
    <property type="evidence" value="ECO:0007669"/>
    <property type="project" value="UniProtKB-SubCell"/>
</dbReference>
<feature type="binding site" evidence="17">
    <location>
        <position position="79"/>
    </location>
    <ligand>
        <name>chlorophyll a</name>
        <dbReference type="ChEBI" id="CHEBI:58416"/>
        <label>1</label>
    </ligand>
</feature>
<evidence type="ECO:0000256" key="9">
    <source>
        <dbReference type="ARBA" id="ARBA00022836"/>
    </source>
</evidence>
<evidence type="ECO:0000256" key="15">
    <source>
        <dbReference type="ARBA" id="ARBA00023136"/>
    </source>
</evidence>
<dbReference type="GO" id="GO:0009523">
    <property type="term" value="C:photosystem II"/>
    <property type="evidence" value="ECO:0007669"/>
    <property type="project" value="UniProtKB-KW"/>
</dbReference>
<evidence type="ECO:0000256" key="10">
    <source>
        <dbReference type="ARBA" id="ARBA00022842"/>
    </source>
</evidence>
<evidence type="ECO:0000256" key="16">
    <source>
        <dbReference type="ARBA" id="ARBA00023276"/>
    </source>
</evidence>
<evidence type="ECO:0000256" key="1">
    <source>
        <dbReference type="ARBA" id="ARBA00004454"/>
    </source>
</evidence>
<evidence type="ECO:0000256" key="7">
    <source>
        <dbReference type="ARBA" id="ARBA00022692"/>
    </source>
</evidence>
<evidence type="ECO:0000256" key="2">
    <source>
        <dbReference type="ARBA" id="ARBA00022494"/>
    </source>
</evidence>
<organism evidence="19 20">
    <name type="scientific">Tetradesmus obliquus</name>
    <name type="common">Green alga</name>
    <name type="synonym">Acutodesmus obliquus</name>
    <dbReference type="NCBI Taxonomy" id="3088"/>
    <lineage>
        <taxon>Eukaryota</taxon>
        <taxon>Viridiplantae</taxon>
        <taxon>Chlorophyta</taxon>
        <taxon>core chlorophytes</taxon>
        <taxon>Chlorophyceae</taxon>
        <taxon>CS clade</taxon>
        <taxon>Sphaeropleales</taxon>
        <taxon>Scenedesmaceae</taxon>
        <taxon>Tetradesmus</taxon>
    </lineage>
</organism>
<keyword evidence="13 18" id="KW-0157">Chromophore</keyword>
<dbReference type="PANTHER" id="PTHR21649">
    <property type="entry name" value="CHLOROPHYLL A/B BINDING PROTEIN"/>
    <property type="match status" value="1"/>
</dbReference>
<keyword evidence="15" id="KW-0472">Membrane</keyword>
<keyword evidence="14 18" id="KW-0793">Thylakoid</keyword>
<feature type="binding site" evidence="17">
    <location>
        <position position="221"/>
    </location>
    <ligand>
        <name>chlorophyll a</name>
        <dbReference type="ChEBI" id="CHEBI:58416"/>
        <label>1</label>
    </ligand>
</feature>
<dbReference type="AlphaFoldDB" id="A0A383WH87"/>
<evidence type="ECO:0000256" key="6">
    <source>
        <dbReference type="ARBA" id="ARBA00022640"/>
    </source>
</evidence>
<keyword evidence="16 18" id="KW-0604">Photosystem II</keyword>
<gene>
    <name evidence="19" type="ORF">BQ4739_LOCUS17161</name>
</gene>
<dbReference type="GO" id="GO:0046872">
    <property type="term" value="F:metal ion binding"/>
    <property type="evidence" value="ECO:0007669"/>
    <property type="project" value="UniProtKB-KW"/>
</dbReference>
<feature type="binding site" description="axial binding residue" evidence="17">
    <location>
        <position position="137"/>
    </location>
    <ligand>
        <name>chlorophyll b</name>
        <dbReference type="ChEBI" id="CHEBI:61721"/>
        <label>1</label>
    </ligand>
    <ligandPart>
        <name>Mg</name>
        <dbReference type="ChEBI" id="CHEBI:25107"/>
    </ligandPart>
</feature>
<name>A0A383WH87_TETOB</name>
<dbReference type="InterPro" id="IPR022796">
    <property type="entry name" value="Chloroa_b-bind"/>
</dbReference>
<dbReference type="Pfam" id="PF00504">
    <property type="entry name" value="Chloroa_b-bind"/>
    <property type="match status" value="1"/>
</dbReference>
<keyword evidence="20" id="KW-1185">Reference proteome</keyword>
<keyword evidence="12" id="KW-1133">Transmembrane helix</keyword>
<keyword evidence="4 18" id="KW-0602">Photosynthesis</keyword>
<dbReference type="Gene3D" id="1.10.3460.10">
    <property type="entry name" value="Chlorophyll a/b binding protein domain"/>
    <property type="match status" value="1"/>
</dbReference>
<comment type="function">
    <text evidence="18">The light-harvesting complex (LHC) functions as a light receptor, it captures and delivers excitation energy to photosystems with which it is closely associated.</text>
</comment>
<evidence type="ECO:0000256" key="4">
    <source>
        <dbReference type="ARBA" id="ARBA00022531"/>
    </source>
</evidence>
<feature type="binding site" evidence="17">
    <location>
        <position position="206"/>
    </location>
    <ligand>
        <name>chlorophyll a</name>
        <dbReference type="ChEBI" id="CHEBI:58416"/>
        <label>1</label>
    </ligand>
</feature>
<comment type="subcellular location">
    <subcellularLocation>
        <location evidence="1">Plastid</location>
        <location evidence="1">Chloroplast thylakoid membrane</location>
        <topology evidence="1">Multi-pass membrane protein</topology>
    </subcellularLocation>
</comment>
<feature type="binding site" evidence="17">
    <location>
        <position position="60"/>
    </location>
    <ligand>
        <name>chlorophyll a</name>
        <dbReference type="ChEBI" id="CHEBI:58416"/>
        <label>1</label>
    </ligand>
</feature>
<dbReference type="GO" id="GO:0009522">
    <property type="term" value="C:photosystem I"/>
    <property type="evidence" value="ECO:0007669"/>
    <property type="project" value="UniProtKB-KW"/>
</dbReference>
<dbReference type="STRING" id="3088.A0A383WH87"/>
<dbReference type="InterPro" id="IPR001344">
    <property type="entry name" value="Chloro_AB-bd_pln"/>
</dbReference>
<feature type="binding site" evidence="17">
    <location>
        <position position="188"/>
    </location>
    <ligand>
        <name>chlorophyll a</name>
        <dbReference type="ChEBI" id="CHEBI:58416"/>
        <label>1</label>
    </ligand>
</feature>
<dbReference type="GO" id="GO:0009765">
    <property type="term" value="P:photosynthesis, light harvesting"/>
    <property type="evidence" value="ECO:0007669"/>
    <property type="project" value="InterPro"/>
</dbReference>
<keyword evidence="7" id="KW-0812">Transmembrane</keyword>
<keyword evidence="8" id="KW-0479">Metal-binding</keyword>
<feature type="binding site" evidence="17">
    <location>
        <position position="82"/>
    </location>
    <ligand>
        <name>chlorophyll a</name>
        <dbReference type="ChEBI" id="CHEBI:58416"/>
        <label>1</label>
    </ligand>
</feature>
<dbReference type="Proteomes" id="UP000256970">
    <property type="component" value="Unassembled WGS sequence"/>
</dbReference>
<keyword evidence="5" id="KW-0597">Phosphoprotein</keyword>
<dbReference type="FunFam" id="1.10.3460.10:FF:000021">
    <property type="entry name" value="Chlorophyll a-b binding protein, chloroplastic"/>
    <property type="match status" value="1"/>
</dbReference>
<evidence type="ECO:0000256" key="13">
    <source>
        <dbReference type="ARBA" id="ARBA00022991"/>
    </source>
</evidence>
<evidence type="ECO:0000313" key="19">
    <source>
        <dbReference type="EMBL" id="SZX76790.1"/>
    </source>
</evidence>
<keyword evidence="10" id="KW-0460">Magnesium</keyword>
<feature type="binding site" evidence="17">
    <location>
        <position position="189"/>
    </location>
    <ligand>
        <name>chlorophyll a</name>
        <dbReference type="ChEBI" id="CHEBI:58416"/>
        <label>1</label>
    </ligand>
</feature>
<evidence type="ECO:0000256" key="8">
    <source>
        <dbReference type="ARBA" id="ARBA00022723"/>
    </source>
</evidence>
<feature type="binding site" evidence="17">
    <location>
        <position position="230"/>
    </location>
    <ligand>
        <name>chlorophyll a</name>
        <dbReference type="ChEBI" id="CHEBI:58416"/>
        <label>1</label>
    </ligand>
</feature>
<keyword evidence="2 17" id="KW-0148">Chlorophyll</keyword>
<reference evidence="19 20" key="1">
    <citation type="submission" date="2016-10" db="EMBL/GenBank/DDBJ databases">
        <authorList>
            <person name="Cai Z."/>
        </authorList>
    </citation>
    <scope>NUCLEOTIDE SEQUENCE [LARGE SCALE GENOMIC DNA]</scope>
</reference>
<protein>
    <recommendedName>
        <fullName evidence="18">Chlorophyll a-b binding protein, chloroplastic</fullName>
    </recommendedName>
</protein>
<feature type="binding site" description="axial binding residue" evidence="17">
    <location>
        <position position="145"/>
    </location>
    <ligand>
        <name>chlorophyll b</name>
        <dbReference type="ChEBI" id="CHEBI:61721"/>
        <label>1</label>
    </ligand>
    <ligandPart>
        <name>Mg</name>
        <dbReference type="ChEBI" id="CHEBI:25107"/>
    </ligandPart>
</feature>
<feature type="binding site" evidence="17">
    <location>
        <position position="127"/>
    </location>
    <ligand>
        <name>chlorophyll a</name>
        <dbReference type="ChEBI" id="CHEBI:58416"/>
        <label>1</label>
    </ligand>
</feature>
<evidence type="ECO:0000256" key="3">
    <source>
        <dbReference type="ARBA" id="ARBA00022528"/>
    </source>
</evidence>
<evidence type="ECO:0000313" key="20">
    <source>
        <dbReference type="Proteomes" id="UP000256970"/>
    </source>
</evidence>
<feature type="binding site" evidence="17">
    <location>
        <position position="117"/>
    </location>
    <ligand>
        <name>chlorophyll a</name>
        <dbReference type="ChEBI" id="CHEBI:58416"/>
        <label>1</label>
    </ligand>
</feature>
<dbReference type="SUPFAM" id="SSF103511">
    <property type="entry name" value="Chlorophyll a-b binding protein"/>
    <property type="match status" value="1"/>
</dbReference>
<feature type="binding site" description="axial binding residue" evidence="17">
    <location>
        <position position="84"/>
    </location>
    <ligand>
        <name>chlorophyll b</name>
        <dbReference type="ChEBI" id="CHEBI:61721"/>
        <label>1</label>
    </ligand>
    <ligandPart>
        <name>Mg</name>
        <dbReference type="ChEBI" id="CHEBI:25107"/>
    </ligandPart>
</feature>
<keyword evidence="11" id="KW-0809">Transit peptide</keyword>
<evidence type="ECO:0000256" key="14">
    <source>
        <dbReference type="ARBA" id="ARBA00023078"/>
    </source>
</evidence>
<feature type="binding site" evidence="17">
    <location>
        <position position="194"/>
    </location>
    <ligand>
        <name>chlorophyll a</name>
        <dbReference type="ChEBI" id="CHEBI:58416"/>
        <label>1</label>
    </ligand>
</feature>
<keyword evidence="6 18" id="KW-0934">Plastid</keyword>
<dbReference type="EMBL" id="FNXT01001266">
    <property type="protein sequence ID" value="SZX76790.1"/>
    <property type="molecule type" value="Genomic_DNA"/>
</dbReference>
<keyword evidence="9 18" id="KW-0603">Photosystem I</keyword>
<evidence type="ECO:0000256" key="17">
    <source>
        <dbReference type="PIRSR" id="PIRSR601344-1"/>
    </source>
</evidence>
<feature type="binding site" evidence="17">
    <location>
        <position position="192"/>
    </location>
    <ligand>
        <name>chlorophyll a</name>
        <dbReference type="ChEBI" id="CHEBI:58416"/>
        <label>1</label>
    </ligand>
</feature>
<sequence length="277" mass="29702">MAFALKQAVATKAAATRATRQVTRAAIEWYGPDRPKFLGPFSEGDTPAYLTGEFAGDYGWDTAGLSADPQTFAKYREIEVIHARWAMLGALGCITPELLAKNGVPFGEAVWFKAGAQIFQDGGLNYLGNENLVHAQSILATLAVQSYRANGGAPGGFGEDLDSLYPGGAFDPLGLADDPDTFAELKVKEIKNGRLAMFSMFGFFVQAIVTGQGPIANLDAHLSDPSGNNAWNYATFKHGVAVAVIKNIHGHEHQHRQQLSILARDNVCSLPGPFQCS</sequence>
<feature type="binding site" description="axial binding residue" evidence="17">
    <location>
        <position position="133"/>
    </location>
    <ligand>
        <name>chlorophyll b</name>
        <dbReference type="ChEBI" id="CHEBI:61721"/>
        <label>1</label>
    </ligand>
    <ligandPart>
        <name>Mg</name>
        <dbReference type="ChEBI" id="CHEBI:25107"/>
    </ligandPart>
</feature>
<proteinExistence type="inferred from homology"/>
<comment type="similarity">
    <text evidence="18">Belongs to the light-harvesting chlorophyll a/b-binding (LHC) protein family.</text>
</comment>
<dbReference type="GO" id="GO:0016168">
    <property type="term" value="F:chlorophyll binding"/>
    <property type="evidence" value="ECO:0007669"/>
    <property type="project" value="UniProtKB-KW"/>
</dbReference>